<dbReference type="PROSITE" id="PS51257">
    <property type="entry name" value="PROKAR_LIPOPROTEIN"/>
    <property type="match status" value="1"/>
</dbReference>
<organism evidence="1 2">
    <name type="scientific">Paenibacillus segetis</name>
    <dbReference type="NCBI Taxonomy" id="1325360"/>
    <lineage>
        <taxon>Bacteria</taxon>
        <taxon>Bacillati</taxon>
        <taxon>Bacillota</taxon>
        <taxon>Bacilli</taxon>
        <taxon>Bacillales</taxon>
        <taxon>Paenibacillaceae</taxon>
        <taxon>Paenibacillus</taxon>
    </lineage>
</organism>
<evidence type="ECO:0000313" key="2">
    <source>
        <dbReference type="Proteomes" id="UP000659344"/>
    </source>
</evidence>
<protein>
    <recommendedName>
        <fullName evidence="3">VCBS repeat-containing protein</fullName>
    </recommendedName>
</protein>
<gene>
    <name evidence="1" type="ORF">GCM10008013_09300</name>
</gene>
<accession>A0ABQ1Y7Y0</accession>
<dbReference type="EMBL" id="BMFT01000001">
    <property type="protein sequence ID" value="GGH15231.1"/>
    <property type="molecule type" value="Genomic_DNA"/>
</dbReference>
<evidence type="ECO:0000313" key="1">
    <source>
        <dbReference type="EMBL" id="GGH15231.1"/>
    </source>
</evidence>
<reference evidence="2" key="1">
    <citation type="journal article" date="2019" name="Int. J. Syst. Evol. Microbiol.">
        <title>The Global Catalogue of Microorganisms (GCM) 10K type strain sequencing project: providing services to taxonomists for standard genome sequencing and annotation.</title>
        <authorList>
            <consortium name="The Broad Institute Genomics Platform"/>
            <consortium name="The Broad Institute Genome Sequencing Center for Infectious Disease"/>
            <person name="Wu L."/>
            <person name="Ma J."/>
        </authorList>
    </citation>
    <scope>NUCLEOTIDE SEQUENCE [LARGE SCALE GENOMIC DNA]</scope>
    <source>
        <strain evidence="2">CGMCC 1.12769</strain>
    </source>
</reference>
<evidence type="ECO:0008006" key="3">
    <source>
        <dbReference type="Google" id="ProtNLM"/>
    </source>
</evidence>
<name>A0ABQ1Y7Y0_9BACL</name>
<comment type="caution">
    <text evidence="1">The sequence shown here is derived from an EMBL/GenBank/DDBJ whole genome shotgun (WGS) entry which is preliminary data.</text>
</comment>
<dbReference type="Proteomes" id="UP000659344">
    <property type="component" value="Unassembled WGS sequence"/>
</dbReference>
<dbReference type="RefSeq" id="WP_188536277.1">
    <property type="nucleotide sequence ID" value="NZ_BMFT01000001.1"/>
</dbReference>
<keyword evidence="2" id="KW-1185">Reference proteome</keyword>
<proteinExistence type="predicted"/>
<sequence>MKSELRIGIFIFILMMAFSLLGCSTNNSQKDSQASKEDLTAKVDSAASDIDKCTQIIQNIFGTNLKYRGTETIKGSSDELYIFYADAAEGFDSLTYKLNVRTGTVSDGTSGMPLYNIQVESSNLNELDFESYKVTLKKIVVPLITSNGYKLDSDDLDAAFLGFIGDGNIEYQVKKNDAPYVIQVEPFLKEVKGMGEVAADIAVTGDFDENSDIEEQDSEQTLEGLQEDGFTIIEEQSFWVDLNNWGNVRFVSGYYTKNKVQQLQFFIINSDKVVLCALPKSYSGTHQLENIQAVSFKDMNGDGYKDIILIGNNNLASVFFYSWESFIQLPWYDDIINDSGNNNTIAAIVREGQKLLQKIQSPNISNENDESEIERLASLISNKKLLDLGDLDYADLSASLVVFSSSSTYSEGYITGLVSNYFEEDTARVAFDDETLRVNSEKYDALSVDIIGDIITYNYIESGGGTIWSLIHSYSALEAKVAINRYVKGNTLGDQGALRTSLSSLLINWNQLRKEMQKVIEDEGFLSGDYSIELKDGDLEEIVDLKERLDHNISDFIKQAAHDKQAKILVDLINNNLNIGLN</sequence>